<dbReference type="Proteomes" id="UP000242146">
    <property type="component" value="Unassembled WGS sequence"/>
</dbReference>
<sequence>MAFLDNLPIELLCSIVCYLDTPRQYTTFCSIKSSLYKLGHTYTLRFAFLSHILQVDGTHHDQYYHQCQHIDTMHSLYKSLVCRFFASSDVPLLSPYAIDLIEWVPTAHFVHFAYPDMASKKYILQLFRVTRHRQSHISLTIPTLVNHATMAFAQACNRHRLINGAPRRVYYHVTLPAAFSQHAAPPIGKQHQVITLPDRSVGSQAVALSPATSHPVLDHCEVFSSCQSGDEDSCCLPKPSLEDTFFCMLHDLDSVVAFDEDLVCHQGALWFEDEGIVTDGSWKQVLSVGKTVIPDKHPSVRPSPVGYYDYYKKTTFQRAWRPCLLAKLYDCELRHDVRKGGLKRGDRFDCVFVYEHREDDTVCLEFCQRDQAHKRWMPQGFLLFAEHHITWHS</sequence>
<dbReference type="AlphaFoldDB" id="A0A1X2GVZ9"/>
<dbReference type="EMBL" id="MCGT01000002">
    <property type="protein sequence ID" value="ORX62180.1"/>
    <property type="molecule type" value="Genomic_DNA"/>
</dbReference>
<reference evidence="1 2" key="1">
    <citation type="submission" date="2016-07" db="EMBL/GenBank/DDBJ databases">
        <title>Pervasive Adenine N6-methylation of Active Genes in Fungi.</title>
        <authorList>
            <consortium name="DOE Joint Genome Institute"/>
            <person name="Mondo S.J."/>
            <person name="Dannebaum R.O."/>
            <person name="Kuo R.C."/>
            <person name="Labutti K."/>
            <person name="Haridas S."/>
            <person name="Kuo A."/>
            <person name="Salamov A."/>
            <person name="Ahrendt S.R."/>
            <person name="Lipzen A."/>
            <person name="Sullivan W."/>
            <person name="Andreopoulos W.B."/>
            <person name="Clum A."/>
            <person name="Lindquist E."/>
            <person name="Daum C."/>
            <person name="Ramamoorthy G.K."/>
            <person name="Gryganskyi A."/>
            <person name="Culley D."/>
            <person name="Magnuson J.K."/>
            <person name="James T.Y."/>
            <person name="O'Malley M.A."/>
            <person name="Stajich J.E."/>
            <person name="Spatafora J.W."/>
            <person name="Visel A."/>
            <person name="Grigoriev I.V."/>
        </authorList>
    </citation>
    <scope>NUCLEOTIDE SEQUENCE [LARGE SCALE GENOMIC DNA]</scope>
    <source>
        <strain evidence="1 2">NRRL 3301</strain>
    </source>
</reference>
<keyword evidence="2" id="KW-1185">Reference proteome</keyword>
<evidence type="ECO:0000313" key="2">
    <source>
        <dbReference type="Proteomes" id="UP000242146"/>
    </source>
</evidence>
<comment type="caution">
    <text evidence="1">The sequence shown here is derived from an EMBL/GenBank/DDBJ whole genome shotgun (WGS) entry which is preliminary data.</text>
</comment>
<evidence type="ECO:0000313" key="1">
    <source>
        <dbReference type="EMBL" id="ORX62180.1"/>
    </source>
</evidence>
<gene>
    <name evidence="1" type="ORF">DM01DRAFT_1331636</name>
</gene>
<dbReference type="OrthoDB" id="2304952at2759"/>
<proteinExistence type="predicted"/>
<evidence type="ECO:0008006" key="3">
    <source>
        <dbReference type="Google" id="ProtNLM"/>
    </source>
</evidence>
<name>A0A1X2GVZ9_9FUNG</name>
<accession>A0A1X2GVZ9</accession>
<protein>
    <recommendedName>
        <fullName evidence="3">F-box domain-containing protein</fullName>
    </recommendedName>
</protein>
<organism evidence="1 2">
    <name type="scientific">Hesseltinella vesiculosa</name>
    <dbReference type="NCBI Taxonomy" id="101127"/>
    <lineage>
        <taxon>Eukaryota</taxon>
        <taxon>Fungi</taxon>
        <taxon>Fungi incertae sedis</taxon>
        <taxon>Mucoromycota</taxon>
        <taxon>Mucoromycotina</taxon>
        <taxon>Mucoromycetes</taxon>
        <taxon>Mucorales</taxon>
        <taxon>Cunninghamellaceae</taxon>
        <taxon>Hesseltinella</taxon>
    </lineage>
</organism>